<name>A0A5B0VZB4_RHITR</name>
<reference evidence="1 2" key="1">
    <citation type="submission" date="2019-07" db="EMBL/GenBank/DDBJ databases">
        <title>The Draft Genome Sequence of Rhizobium tropici SARCC-755 Associated with Superior Nodulation on Pigeonpea (Cajanus cajan (L.) Millsp.).</title>
        <authorList>
            <person name="Bopape F.L."/>
            <person name="Hassen A.I."/>
            <person name="Swanevelder Z.H."/>
            <person name="Gwata E.T."/>
        </authorList>
    </citation>
    <scope>NUCLEOTIDE SEQUENCE [LARGE SCALE GENOMIC DNA]</scope>
    <source>
        <strain evidence="1 2">SARCC-755</strain>
    </source>
</reference>
<dbReference type="Proteomes" id="UP000323608">
    <property type="component" value="Unassembled WGS sequence"/>
</dbReference>
<dbReference type="OrthoDB" id="7432864at2"/>
<sequence>MRIPRGDGDLVLFFPITTKQPEAWRFAAEIPATEKRRAGLDVDLRLWIILEEFNSDVIGRSFYLEPEPPIGRFSKAFFLAILREFIARRKSLTEVSRFR</sequence>
<protein>
    <submittedName>
        <fullName evidence="1">Uncharacterized protein</fullName>
    </submittedName>
</protein>
<accession>A0A5B0VZB4</accession>
<comment type="caution">
    <text evidence="1">The sequence shown here is derived from an EMBL/GenBank/DDBJ whole genome shotgun (WGS) entry which is preliminary data.</text>
</comment>
<dbReference type="AlphaFoldDB" id="A0A5B0VZB4"/>
<dbReference type="EMBL" id="VNIP01000008">
    <property type="protein sequence ID" value="KAA1179957.1"/>
    <property type="molecule type" value="Genomic_DNA"/>
</dbReference>
<evidence type="ECO:0000313" key="1">
    <source>
        <dbReference type="EMBL" id="KAA1179957.1"/>
    </source>
</evidence>
<gene>
    <name evidence="1" type="ORF">FP026_13920</name>
</gene>
<organism evidence="1 2">
    <name type="scientific">Rhizobium tropici</name>
    <dbReference type="NCBI Taxonomy" id="398"/>
    <lineage>
        <taxon>Bacteria</taxon>
        <taxon>Pseudomonadati</taxon>
        <taxon>Pseudomonadota</taxon>
        <taxon>Alphaproteobacteria</taxon>
        <taxon>Hyphomicrobiales</taxon>
        <taxon>Rhizobiaceae</taxon>
        <taxon>Rhizobium/Agrobacterium group</taxon>
        <taxon>Rhizobium</taxon>
    </lineage>
</organism>
<evidence type="ECO:0000313" key="2">
    <source>
        <dbReference type="Proteomes" id="UP000323608"/>
    </source>
</evidence>
<proteinExistence type="predicted"/>